<evidence type="ECO:0000313" key="2">
    <source>
        <dbReference type="Proteomes" id="UP001548832"/>
    </source>
</evidence>
<dbReference type="Gene3D" id="3.30.1360.120">
    <property type="entry name" value="Probable tRNA modification gtpase trme, domain 1"/>
    <property type="match status" value="1"/>
</dbReference>
<dbReference type="InterPro" id="IPR027266">
    <property type="entry name" value="TrmE/GcvT-like"/>
</dbReference>
<keyword evidence="2" id="KW-1185">Reference proteome</keyword>
<evidence type="ECO:0008006" key="3">
    <source>
        <dbReference type="Google" id="ProtNLM"/>
    </source>
</evidence>
<dbReference type="Proteomes" id="UP001548832">
    <property type="component" value="Unassembled WGS sequence"/>
</dbReference>
<dbReference type="RefSeq" id="WP_354460252.1">
    <property type="nucleotide sequence ID" value="NZ_JBEWSZ010000001.1"/>
</dbReference>
<evidence type="ECO:0000313" key="1">
    <source>
        <dbReference type="EMBL" id="MET2828243.1"/>
    </source>
</evidence>
<gene>
    <name evidence="1" type="ORF">ABVQ20_14765</name>
</gene>
<reference evidence="1 2" key="1">
    <citation type="submission" date="2024-06" db="EMBL/GenBank/DDBJ databases">
        <authorList>
            <person name="Kim D.-U."/>
        </authorList>
    </citation>
    <scope>NUCLEOTIDE SEQUENCE [LARGE SCALE GENOMIC DNA]</scope>
    <source>
        <strain evidence="1 2">KACC15460</strain>
    </source>
</reference>
<dbReference type="EMBL" id="JBEWSZ010000001">
    <property type="protein sequence ID" value="MET2828243.1"/>
    <property type="molecule type" value="Genomic_DNA"/>
</dbReference>
<organism evidence="1 2">
    <name type="scientific">Mesorhizobium shangrilense</name>
    <dbReference type="NCBI Taxonomy" id="460060"/>
    <lineage>
        <taxon>Bacteria</taxon>
        <taxon>Pseudomonadati</taxon>
        <taxon>Pseudomonadota</taxon>
        <taxon>Alphaproteobacteria</taxon>
        <taxon>Hyphomicrobiales</taxon>
        <taxon>Phyllobacteriaceae</taxon>
        <taxon>Mesorhizobium</taxon>
    </lineage>
</organism>
<comment type="caution">
    <text evidence="1">The sequence shown here is derived from an EMBL/GenBank/DDBJ whole genome shotgun (WGS) entry which is preliminary data.</text>
</comment>
<proteinExistence type="predicted"/>
<sequence length="187" mass="20202">MSPLARQFPLSTGGSAQGIGLPNGAVELVDLTAKPRFGIKGPGSSAWLKGRGITLPPVNRIGTHGDLRVLRLGGEDFLVVDGELDTLTVHWNNATGPRGYWSWREEGWAWMRLSGRAVDGVMARLCALDLRAGRFCEDEIAQTRVAQLEAVLVRAGEGFDVFFDIAATAFFVRTVIHAAKQAAGERT</sequence>
<dbReference type="SUPFAM" id="SSF103025">
    <property type="entry name" value="Folate-binding domain"/>
    <property type="match status" value="1"/>
</dbReference>
<protein>
    <recommendedName>
        <fullName evidence="3">Sarcosine oxidase subunit gamma</fullName>
    </recommendedName>
</protein>
<name>A0ABV2DDY7_9HYPH</name>
<accession>A0ABV2DDY7</accession>